<feature type="compositionally biased region" description="Polar residues" evidence="1">
    <location>
        <begin position="152"/>
        <end position="168"/>
    </location>
</feature>
<feature type="region of interest" description="Disordered" evidence="1">
    <location>
        <begin position="152"/>
        <end position="174"/>
    </location>
</feature>
<keyword evidence="3" id="KW-1185">Reference proteome</keyword>
<reference evidence="2 3" key="1">
    <citation type="submission" date="2017-03" db="EMBL/GenBank/DDBJ databases">
        <title>An alternative strategy for trypanosome survival in the mammalian bloodstream revealed through genome and transcriptome analysis of the ubiquitous bovine parasite Trypanosoma (Megatrypanum) theileri.</title>
        <authorList>
            <person name="Kelly S."/>
            <person name="Ivens A."/>
            <person name="Mott A."/>
            <person name="O'Neill E."/>
            <person name="Emms D."/>
            <person name="Macleod O."/>
            <person name="Voorheis P."/>
            <person name="Matthews J."/>
            <person name="Matthews K."/>
            <person name="Carrington M."/>
        </authorList>
    </citation>
    <scope>NUCLEOTIDE SEQUENCE [LARGE SCALE GENOMIC DNA]</scope>
    <source>
        <strain evidence="2">Edinburgh</strain>
    </source>
</reference>
<comment type="caution">
    <text evidence="2">The sequence shown here is derived from an EMBL/GenBank/DDBJ whole genome shotgun (WGS) entry which is preliminary data.</text>
</comment>
<name>A0A1X0NXL4_9TRYP</name>
<dbReference type="VEuPathDB" id="TriTrypDB:TM35_000121970"/>
<proteinExistence type="predicted"/>
<organism evidence="2 3">
    <name type="scientific">Trypanosoma theileri</name>
    <dbReference type="NCBI Taxonomy" id="67003"/>
    <lineage>
        <taxon>Eukaryota</taxon>
        <taxon>Discoba</taxon>
        <taxon>Euglenozoa</taxon>
        <taxon>Kinetoplastea</taxon>
        <taxon>Metakinetoplastina</taxon>
        <taxon>Trypanosomatida</taxon>
        <taxon>Trypanosomatidae</taxon>
        <taxon>Trypanosoma</taxon>
    </lineage>
</organism>
<dbReference type="RefSeq" id="XP_028883488.1">
    <property type="nucleotide sequence ID" value="XM_029025172.1"/>
</dbReference>
<dbReference type="Proteomes" id="UP000192257">
    <property type="component" value="Unassembled WGS sequence"/>
</dbReference>
<sequence length="227" mass="25627">MCPLAGGSQAVNELQVFLRAVSATQRRWAKRIATQEAKVRRLMIFEENCRKKLRKSVLRSTNEQLKYLVSTDPLGSMEVKLPPRGAFSAFNIPVKQASGFSVFAMARLHAFPAAVPEVSQMSFIADLLSAWEILPPRKKEEYEAFAESIRNSSSGSCLGQNDDQSSTDLMDEDNSTWESRAYSSFLREGRQQLEASVGPLKDSDWLSIAPKEWESITLRQKRVYSRQ</sequence>
<gene>
    <name evidence="2" type="ORF">TM35_000121970</name>
</gene>
<dbReference type="OrthoDB" id="246027at2759"/>
<evidence type="ECO:0000313" key="2">
    <source>
        <dbReference type="EMBL" id="ORC89422.1"/>
    </source>
</evidence>
<accession>A0A1X0NXL4</accession>
<protein>
    <submittedName>
        <fullName evidence="2">Uncharacterized protein</fullName>
    </submittedName>
</protein>
<dbReference type="GeneID" id="39984952"/>
<dbReference type="EMBL" id="NBCO01000012">
    <property type="protein sequence ID" value="ORC89422.1"/>
    <property type="molecule type" value="Genomic_DNA"/>
</dbReference>
<evidence type="ECO:0000313" key="3">
    <source>
        <dbReference type="Proteomes" id="UP000192257"/>
    </source>
</evidence>
<evidence type="ECO:0000256" key="1">
    <source>
        <dbReference type="SAM" id="MobiDB-lite"/>
    </source>
</evidence>
<dbReference type="AlphaFoldDB" id="A0A1X0NXL4"/>